<dbReference type="InterPro" id="IPR041478">
    <property type="entry name" value="TetR_C_27"/>
</dbReference>
<dbReference type="EMBL" id="WTYN01000001">
    <property type="protein sequence ID" value="MXO63296.1"/>
    <property type="molecule type" value="Genomic_DNA"/>
</dbReference>
<reference evidence="2 3" key="1">
    <citation type="submission" date="2019-12" db="EMBL/GenBank/DDBJ databases">
        <title>Genomic-based taxomic classification of the family Erythrobacteraceae.</title>
        <authorList>
            <person name="Xu L."/>
        </authorList>
    </citation>
    <scope>NUCLEOTIDE SEQUENCE [LARGE SCALE GENOMIC DNA]</scope>
    <source>
        <strain evidence="2 3">MCCC 1A09965</strain>
    </source>
</reference>
<name>A0A844YDY2_9SPHN</name>
<keyword evidence="3" id="KW-1185">Reference proteome</keyword>
<dbReference type="Pfam" id="PF17935">
    <property type="entry name" value="TetR_C_27"/>
    <property type="match status" value="1"/>
</dbReference>
<dbReference type="SUPFAM" id="SSF46689">
    <property type="entry name" value="Homeodomain-like"/>
    <property type="match status" value="1"/>
</dbReference>
<dbReference type="RefSeq" id="WP_160674696.1">
    <property type="nucleotide sequence ID" value="NZ_WTYN01000001.1"/>
</dbReference>
<accession>A0A844YDY2</accession>
<organism evidence="2 3">
    <name type="scientific">Qipengyuania oceanensis</name>
    <dbReference type="NCBI Taxonomy" id="1463597"/>
    <lineage>
        <taxon>Bacteria</taxon>
        <taxon>Pseudomonadati</taxon>
        <taxon>Pseudomonadota</taxon>
        <taxon>Alphaproteobacteria</taxon>
        <taxon>Sphingomonadales</taxon>
        <taxon>Erythrobacteraceae</taxon>
        <taxon>Qipengyuania</taxon>
    </lineage>
</organism>
<feature type="domain" description="Tetracyclin repressor-like C-terminal" evidence="1">
    <location>
        <begin position="80"/>
        <end position="183"/>
    </location>
</feature>
<dbReference type="Gene3D" id="1.10.357.10">
    <property type="entry name" value="Tetracycline Repressor, domain 2"/>
    <property type="match status" value="1"/>
</dbReference>
<dbReference type="AlphaFoldDB" id="A0A844YDY2"/>
<evidence type="ECO:0000313" key="2">
    <source>
        <dbReference type="EMBL" id="MXO63296.1"/>
    </source>
</evidence>
<proteinExistence type="predicted"/>
<evidence type="ECO:0000313" key="3">
    <source>
        <dbReference type="Proteomes" id="UP000445582"/>
    </source>
</evidence>
<protein>
    <recommendedName>
        <fullName evidence="1">Tetracyclin repressor-like C-terminal domain-containing protein</fullName>
    </recommendedName>
</protein>
<dbReference type="Proteomes" id="UP000445582">
    <property type="component" value="Unassembled WGS sequence"/>
</dbReference>
<gene>
    <name evidence="2" type="ORF">GRI48_09755</name>
</gene>
<dbReference type="OrthoDB" id="7408114at2"/>
<evidence type="ECO:0000259" key="1">
    <source>
        <dbReference type="Pfam" id="PF17935"/>
    </source>
</evidence>
<comment type="caution">
    <text evidence="2">The sequence shown here is derived from an EMBL/GenBank/DDBJ whole genome shotgun (WGS) entry which is preliminary data.</text>
</comment>
<sequence>MTGEAEDRHALVKAAMQAIERRGEAVSRATLASESGIARARIERIFPEEEDLFDAVVEQWFAPHIAIMEEVLASDLPITRKVYEFFARRFKVQRDRYLRDPSAFATYCDLGGTHFERVRSYVDLADHYTCELIAQAQAEGHFPGLEIDEALSLINQMVTPYTMPDVLLYMEERLTEAKLARIVETIFAGLSGEDRGSAGVAGLRTAP</sequence>
<dbReference type="InterPro" id="IPR009057">
    <property type="entry name" value="Homeodomain-like_sf"/>
</dbReference>